<accession>A0A448YKB1</accession>
<dbReference type="Gene3D" id="3.20.20.140">
    <property type="entry name" value="Metal-dependent hydrolases"/>
    <property type="match status" value="1"/>
</dbReference>
<dbReference type="PANTHER" id="PTHR21039">
    <property type="entry name" value="HISTIDINOL PHOSPHATASE-RELATED"/>
    <property type="match status" value="1"/>
</dbReference>
<evidence type="ECO:0000256" key="4">
    <source>
        <dbReference type="ARBA" id="ARBA00022605"/>
    </source>
</evidence>
<evidence type="ECO:0000313" key="11">
    <source>
        <dbReference type="Proteomes" id="UP000290900"/>
    </source>
</evidence>
<keyword evidence="11" id="KW-1185">Reference proteome</keyword>
<evidence type="ECO:0000313" key="10">
    <source>
        <dbReference type="EMBL" id="VEU21375.1"/>
    </source>
</evidence>
<dbReference type="InterPro" id="IPR004013">
    <property type="entry name" value="PHP_dom"/>
</dbReference>
<comment type="pathway">
    <text evidence="1 8">Amino-acid biosynthesis; L-histidine biosynthesis; L-histidine from 5-phospho-alpha-D-ribose 1-diphosphate: step 8/9.</text>
</comment>
<keyword evidence="6 8" id="KW-0368">Histidine biosynthesis</keyword>
<dbReference type="FunCoup" id="A0A448YKB1">
    <property type="interactions" value="120"/>
</dbReference>
<dbReference type="GO" id="GO:0004401">
    <property type="term" value="F:histidinol-phosphatase activity"/>
    <property type="evidence" value="ECO:0007669"/>
    <property type="project" value="UniProtKB-UniRule"/>
</dbReference>
<evidence type="ECO:0000256" key="6">
    <source>
        <dbReference type="ARBA" id="ARBA00023102"/>
    </source>
</evidence>
<dbReference type="Proteomes" id="UP000290900">
    <property type="component" value="Unassembled WGS sequence"/>
</dbReference>
<name>A0A448YKB1_BRENA</name>
<dbReference type="PANTHER" id="PTHR21039:SF0">
    <property type="entry name" value="HISTIDINOL-PHOSPHATASE"/>
    <property type="match status" value="1"/>
</dbReference>
<dbReference type="InterPro" id="IPR016195">
    <property type="entry name" value="Pol/histidinol_Pase-like"/>
</dbReference>
<proteinExistence type="inferred from homology"/>
<dbReference type="EC" id="3.1.3.15" evidence="3 8"/>
<evidence type="ECO:0000256" key="3">
    <source>
        <dbReference type="ARBA" id="ARBA00013085"/>
    </source>
</evidence>
<sequence>MPFSHHSHSGQYVSHAEDTLDEIVDQAKRMNFRTYCLTEHCPRYSNDLLYPEESDLSLGDLSATFDRYMVHAKRIQKKVNSDDKSRLKILVGFESEGGIDDLHLQKYRQLRDEYDVQLIVGSVHYIDRVPIDFDREQWLEAKSHYNSFQDYFKAYFDCQYEVVEKLKPEVVSHFDLIRLFEDGDVDRCEITGKLLKDIDLKEDWPEVWLAIQRNIALINQQGGLIEFNSAAIRKGWDSPYPKRDITEYALSQSAKFCLSDDAHAISQVGLNYGKVLGYIQSLGEKIQNIYFWDLKDGKLFVNHETIAELSQDPFWKMNQIDD</sequence>
<dbReference type="GO" id="GO:0005737">
    <property type="term" value="C:cytoplasm"/>
    <property type="evidence" value="ECO:0007669"/>
    <property type="project" value="TreeGrafter"/>
</dbReference>
<keyword evidence="5 8" id="KW-0378">Hydrolase</keyword>
<dbReference type="SUPFAM" id="SSF89550">
    <property type="entry name" value="PHP domain-like"/>
    <property type="match status" value="1"/>
</dbReference>
<comment type="similarity">
    <text evidence="2 8">Belongs to the PHP hydrolase family. HisK subfamily.</text>
</comment>
<protein>
    <recommendedName>
        <fullName evidence="3 8">Histidinol-phosphatase</fullName>
        <shortName evidence="8">HolPase</shortName>
        <ecNumber evidence="3 8">3.1.3.15</ecNumber>
    </recommendedName>
</protein>
<dbReference type="UniPathway" id="UPA00031">
    <property type="reaction ID" value="UER00013"/>
</dbReference>
<gene>
    <name evidence="10" type="ORF">BRENAR_LOCUS2108</name>
</gene>
<dbReference type="OrthoDB" id="5957391at2759"/>
<reference evidence="10 11" key="1">
    <citation type="submission" date="2018-12" db="EMBL/GenBank/DDBJ databases">
        <authorList>
            <person name="Tiukova I."/>
            <person name="Dainat J."/>
        </authorList>
    </citation>
    <scope>NUCLEOTIDE SEQUENCE [LARGE SCALE GENOMIC DNA]</scope>
</reference>
<dbReference type="STRING" id="13370.A0A448YKB1"/>
<evidence type="ECO:0000256" key="7">
    <source>
        <dbReference type="ARBA" id="ARBA00049158"/>
    </source>
</evidence>
<dbReference type="EMBL" id="CAACVR010000012">
    <property type="protein sequence ID" value="VEU21375.1"/>
    <property type="molecule type" value="Genomic_DNA"/>
</dbReference>
<feature type="domain" description="PHP" evidence="9">
    <location>
        <begin position="5"/>
        <end position="229"/>
    </location>
</feature>
<dbReference type="NCBIfam" id="TIGR01856">
    <property type="entry name" value="hisJ_fam"/>
    <property type="match status" value="1"/>
</dbReference>
<evidence type="ECO:0000259" key="9">
    <source>
        <dbReference type="Pfam" id="PF02811"/>
    </source>
</evidence>
<organism evidence="10 11">
    <name type="scientific">Brettanomyces naardenensis</name>
    <name type="common">Yeast</name>
    <dbReference type="NCBI Taxonomy" id="13370"/>
    <lineage>
        <taxon>Eukaryota</taxon>
        <taxon>Fungi</taxon>
        <taxon>Dikarya</taxon>
        <taxon>Ascomycota</taxon>
        <taxon>Saccharomycotina</taxon>
        <taxon>Pichiomycetes</taxon>
        <taxon>Pichiales</taxon>
        <taxon>Pichiaceae</taxon>
        <taxon>Brettanomyces</taxon>
    </lineage>
</organism>
<dbReference type="AlphaFoldDB" id="A0A448YKB1"/>
<evidence type="ECO:0000256" key="5">
    <source>
        <dbReference type="ARBA" id="ARBA00022801"/>
    </source>
</evidence>
<dbReference type="InParanoid" id="A0A448YKB1"/>
<evidence type="ECO:0000256" key="2">
    <source>
        <dbReference type="ARBA" id="ARBA00009152"/>
    </source>
</evidence>
<dbReference type="InterPro" id="IPR010140">
    <property type="entry name" value="Histidinol_P_phosphatase_HisJ"/>
</dbReference>
<evidence type="ECO:0000256" key="1">
    <source>
        <dbReference type="ARBA" id="ARBA00004970"/>
    </source>
</evidence>
<dbReference type="GO" id="GO:0000105">
    <property type="term" value="P:L-histidine biosynthetic process"/>
    <property type="evidence" value="ECO:0007669"/>
    <property type="project" value="UniProtKB-UniRule"/>
</dbReference>
<comment type="catalytic activity">
    <reaction evidence="7 8">
        <text>L-histidinol phosphate + H2O = L-histidinol + phosphate</text>
        <dbReference type="Rhea" id="RHEA:14465"/>
        <dbReference type="ChEBI" id="CHEBI:15377"/>
        <dbReference type="ChEBI" id="CHEBI:43474"/>
        <dbReference type="ChEBI" id="CHEBI:57699"/>
        <dbReference type="ChEBI" id="CHEBI:57980"/>
        <dbReference type="EC" id="3.1.3.15"/>
    </reaction>
</comment>
<keyword evidence="4 8" id="KW-0028">Amino-acid biosynthesis</keyword>
<dbReference type="Pfam" id="PF02811">
    <property type="entry name" value="PHP"/>
    <property type="match status" value="1"/>
</dbReference>
<evidence type="ECO:0000256" key="8">
    <source>
        <dbReference type="RuleBase" id="RU366003"/>
    </source>
</evidence>